<dbReference type="EC" id="2.7.11.-" evidence="7"/>
<evidence type="ECO:0000256" key="5">
    <source>
        <dbReference type="ARBA" id="ARBA00022840"/>
    </source>
</evidence>
<dbReference type="AlphaFoldDB" id="A0A812L7F3"/>
<evidence type="ECO:0000256" key="3">
    <source>
        <dbReference type="ARBA" id="ARBA00022741"/>
    </source>
</evidence>
<comment type="similarity">
    <text evidence="1 7">Belongs to the PDK/BCKDK protein kinase family.</text>
</comment>
<dbReference type="PRINTS" id="PR00344">
    <property type="entry name" value="BCTRLSENSOR"/>
</dbReference>
<dbReference type="SUPFAM" id="SSF55874">
    <property type="entry name" value="ATPase domain of HSP90 chaperone/DNA topoisomerase II/histidine kinase"/>
    <property type="match status" value="1"/>
</dbReference>
<dbReference type="InterPro" id="IPR039028">
    <property type="entry name" value="BCKD/PDK"/>
</dbReference>
<feature type="domain" description="Histidine kinase" evidence="8">
    <location>
        <begin position="203"/>
        <end position="321"/>
    </location>
</feature>
<evidence type="ECO:0000313" key="10">
    <source>
        <dbReference type="Proteomes" id="UP000604046"/>
    </source>
</evidence>
<evidence type="ECO:0000256" key="4">
    <source>
        <dbReference type="ARBA" id="ARBA00022777"/>
    </source>
</evidence>
<keyword evidence="3 7" id="KW-0547">Nucleotide-binding</keyword>
<evidence type="ECO:0000259" key="8">
    <source>
        <dbReference type="PROSITE" id="PS50109"/>
    </source>
</evidence>
<evidence type="ECO:0000313" key="9">
    <source>
        <dbReference type="EMBL" id="CAE7240457.1"/>
    </source>
</evidence>
<dbReference type="SMART" id="SM00387">
    <property type="entry name" value="HATPase_c"/>
    <property type="match status" value="1"/>
</dbReference>
<dbReference type="Pfam" id="PF02518">
    <property type="entry name" value="HATPase_c"/>
    <property type="match status" value="1"/>
</dbReference>
<evidence type="ECO:0000256" key="7">
    <source>
        <dbReference type="RuleBase" id="RU366032"/>
    </source>
</evidence>
<evidence type="ECO:0000256" key="1">
    <source>
        <dbReference type="ARBA" id="ARBA00006155"/>
    </source>
</evidence>
<keyword evidence="2 7" id="KW-0808">Transferase</keyword>
<evidence type="ECO:0000256" key="2">
    <source>
        <dbReference type="ARBA" id="ARBA00022679"/>
    </source>
</evidence>
<dbReference type="InterPro" id="IPR018955">
    <property type="entry name" value="BCDHK/PDK_N"/>
</dbReference>
<dbReference type="Gene3D" id="1.20.140.20">
    <property type="entry name" value="Alpha-ketoacid/pyruvate dehydrogenase kinase, N-terminal domain"/>
    <property type="match status" value="1"/>
</dbReference>
<reference evidence="9" key="1">
    <citation type="submission" date="2021-02" db="EMBL/GenBank/DDBJ databases">
        <authorList>
            <person name="Dougan E. K."/>
            <person name="Rhodes N."/>
            <person name="Thang M."/>
            <person name="Chan C."/>
        </authorList>
    </citation>
    <scope>NUCLEOTIDE SEQUENCE</scope>
</reference>
<gene>
    <name evidence="9" type="primary">PDK</name>
    <name evidence="9" type="ORF">SNAT2548_LOCUS10766</name>
</gene>
<comment type="subcellular location">
    <subcellularLocation>
        <location evidence="7">Mitochondrion matrix</location>
    </subcellularLocation>
</comment>
<proteinExistence type="inferred from homology"/>
<dbReference type="InterPro" id="IPR036890">
    <property type="entry name" value="HATPase_C_sf"/>
</dbReference>
<dbReference type="InterPro" id="IPR004358">
    <property type="entry name" value="Sig_transdc_His_kin-like_C"/>
</dbReference>
<dbReference type="InterPro" id="IPR003594">
    <property type="entry name" value="HATPase_dom"/>
</dbReference>
<keyword evidence="5 7" id="KW-0067">ATP-binding</keyword>
<dbReference type="OrthoDB" id="241648at2759"/>
<dbReference type="PANTHER" id="PTHR11947">
    <property type="entry name" value="PYRUVATE DEHYDROGENASE KINASE"/>
    <property type="match status" value="1"/>
</dbReference>
<dbReference type="SUPFAM" id="SSF69012">
    <property type="entry name" value="alpha-ketoacid dehydrogenase kinase, N-terminal domain"/>
    <property type="match status" value="1"/>
</dbReference>
<organism evidence="9 10">
    <name type="scientific">Symbiodinium natans</name>
    <dbReference type="NCBI Taxonomy" id="878477"/>
    <lineage>
        <taxon>Eukaryota</taxon>
        <taxon>Sar</taxon>
        <taxon>Alveolata</taxon>
        <taxon>Dinophyceae</taxon>
        <taxon>Suessiales</taxon>
        <taxon>Symbiodiniaceae</taxon>
        <taxon>Symbiodinium</taxon>
    </lineage>
</organism>
<dbReference type="GO" id="GO:0004740">
    <property type="term" value="F:pyruvate dehydrogenase (acetyl-transferring) kinase activity"/>
    <property type="evidence" value="ECO:0007669"/>
    <property type="project" value="TreeGrafter"/>
</dbReference>
<dbReference type="GO" id="GO:0005759">
    <property type="term" value="C:mitochondrial matrix"/>
    <property type="evidence" value="ECO:0007669"/>
    <property type="project" value="UniProtKB-SubCell"/>
</dbReference>
<dbReference type="Gene3D" id="3.30.565.10">
    <property type="entry name" value="Histidine kinase-like ATPase, C-terminal domain"/>
    <property type="match status" value="1"/>
</dbReference>
<keyword evidence="6 7" id="KW-0496">Mitochondrion</keyword>
<keyword evidence="4 7" id="KW-0418">Kinase</keyword>
<protein>
    <recommendedName>
        <fullName evidence="7">Protein-serine/threonine kinase</fullName>
        <ecNumber evidence="7">2.7.11.-</ecNumber>
    </recommendedName>
</protein>
<evidence type="ECO:0000256" key="6">
    <source>
        <dbReference type="ARBA" id="ARBA00023128"/>
    </source>
</evidence>
<dbReference type="GO" id="GO:0010906">
    <property type="term" value="P:regulation of glucose metabolic process"/>
    <property type="evidence" value="ECO:0007669"/>
    <property type="project" value="TreeGrafter"/>
</dbReference>
<dbReference type="PROSITE" id="PS50109">
    <property type="entry name" value="HIS_KIN"/>
    <property type="match status" value="1"/>
</dbReference>
<dbReference type="InterPro" id="IPR005467">
    <property type="entry name" value="His_kinase_dom"/>
</dbReference>
<dbReference type="Pfam" id="PF10436">
    <property type="entry name" value="BCDHK_Adom3"/>
    <property type="match status" value="1"/>
</dbReference>
<dbReference type="InterPro" id="IPR036784">
    <property type="entry name" value="AK/P_DHK_N_sf"/>
</dbReference>
<comment type="caution">
    <text evidence="9">The sequence shown here is derived from an EMBL/GenBank/DDBJ whole genome shotgun (WGS) entry which is preliminary data.</text>
</comment>
<dbReference type="Proteomes" id="UP000604046">
    <property type="component" value="Unassembled WGS sequence"/>
</dbReference>
<dbReference type="GO" id="GO:0005524">
    <property type="term" value="F:ATP binding"/>
    <property type="evidence" value="ECO:0007669"/>
    <property type="project" value="UniProtKB-UniRule"/>
</dbReference>
<dbReference type="EMBL" id="CAJNDS010000913">
    <property type="protein sequence ID" value="CAE7240457.1"/>
    <property type="molecule type" value="Genomic_DNA"/>
</dbReference>
<name>A0A812L7F3_9DINO</name>
<accession>A0A812L7F3</accession>
<sequence>MEPHPRSVEYLTTTLDPQLIANFLQSEMPIRYAERIRALEKVPEWRRIPDLVDVHEIHIDSFKSFRSSTPENFAETSHKALLTEQPVVEKLAKSVHQLRNDVGEDISDEFVSKFLDDFLLNRIGCHVLLGHYLACRAGQKNGIIDIRCDTGLVCRAAAKAVAEMCVECTGSRPHVSVHAHSACGGKGVDDGQVPRFPYMPHVLKYIVGELLKNSCRATIDILKAHDVHAADFPIKVIICADEDHVTICVADQAGGIPREANAWSYLYTTAKDGYGGSRKLAGHGVGLPLSRLYARYLGGSLDLVSLPGYGTHAYINLPRVQSQQVEVVPDADYTYDYASLLDFTV</sequence>
<keyword evidence="10" id="KW-1185">Reference proteome</keyword>